<reference evidence="3 4" key="1">
    <citation type="submission" date="2024-04" db="EMBL/GenBank/DDBJ databases">
        <title>Draft genome sequence of Halopseudomonas sabulinigri NBRC 116187.</title>
        <authorList>
            <person name="Miyakawa T."/>
            <person name="Kusuya Y."/>
            <person name="Miura T."/>
        </authorList>
    </citation>
    <scope>NUCLEOTIDE SEQUENCE [LARGE SCALE GENOMIC DNA]</scope>
    <source>
        <strain evidence="3 4">4NH20-0042</strain>
    </source>
</reference>
<feature type="transmembrane region" description="Helical" evidence="1">
    <location>
        <begin position="71"/>
        <end position="97"/>
    </location>
</feature>
<keyword evidence="1" id="KW-0812">Transmembrane</keyword>
<dbReference type="InterPro" id="IPR013099">
    <property type="entry name" value="K_chnl_dom"/>
</dbReference>
<dbReference type="Pfam" id="PF07885">
    <property type="entry name" value="Ion_trans_2"/>
    <property type="match status" value="1"/>
</dbReference>
<dbReference type="Gene3D" id="1.10.287.70">
    <property type="match status" value="1"/>
</dbReference>
<keyword evidence="1" id="KW-1133">Transmembrane helix</keyword>
<comment type="caution">
    <text evidence="3">The sequence shown here is derived from an EMBL/GenBank/DDBJ whole genome shotgun (WGS) entry which is preliminary data.</text>
</comment>
<keyword evidence="4" id="KW-1185">Reference proteome</keyword>
<feature type="transmembrane region" description="Helical" evidence="1">
    <location>
        <begin position="12"/>
        <end position="34"/>
    </location>
</feature>
<feature type="domain" description="Potassium channel" evidence="2">
    <location>
        <begin position="22"/>
        <end position="101"/>
    </location>
</feature>
<keyword evidence="1" id="KW-0472">Membrane</keyword>
<gene>
    <name evidence="3" type="ORF">NBRC116187_26000</name>
</gene>
<accession>A0ABP9ZS07</accession>
<dbReference type="EMBL" id="BAABWD010000003">
    <property type="protein sequence ID" value="GAA6132240.1"/>
    <property type="molecule type" value="Genomic_DNA"/>
</dbReference>
<protein>
    <recommendedName>
        <fullName evidence="2">Potassium channel domain-containing protein</fullName>
    </recommendedName>
</protein>
<proteinExistence type="predicted"/>
<dbReference type="SUPFAM" id="SSF81324">
    <property type="entry name" value="Voltage-gated potassium channels"/>
    <property type="match status" value="1"/>
</dbReference>
<sequence>MLGLFYDLMLGYGYGITNCLVVTIGFIGLFAYLMMGYTNLSNGAGALEHIYYSIVSFTTVGYGEVTPVQKYPIALVMTSVFLFLSIVWTAIVSAVVVKRLVN</sequence>
<organism evidence="3 4">
    <name type="scientific">Halopseudomonas sabulinigri</name>
    <dbReference type="NCBI Taxonomy" id="472181"/>
    <lineage>
        <taxon>Bacteria</taxon>
        <taxon>Pseudomonadati</taxon>
        <taxon>Pseudomonadota</taxon>
        <taxon>Gammaproteobacteria</taxon>
        <taxon>Pseudomonadales</taxon>
        <taxon>Pseudomonadaceae</taxon>
        <taxon>Halopseudomonas</taxon>
    </lineage>
</organism>
<evidence type="ECO:0000313" key="3">
    <source>
        <dbReference type="EMBL" id="GAA6132240.1"/>
    </source>
</evidence>
<evidence type="ECO:0000256" key="1">
    <source>
        <dbReference type="SAM" id="Phobius"/>
    </source>
</evidence>
<name>A0ABP9ZS07_9GAMM</name>
<dbReference type="Proteomes" id="UP001486808">
    <property type="component" value="Unassembled WGS sequence"/>
</dbReference>
<evidence type="ECO:0000313" key="4">
    <source>
        <dbReference type="Proteomes" id="UP001486808"/>
    </source>
</evidence>
<evidence type="ECO:0000259" key="2">
    <source>
        <dbReference type="Pfam" id="PF07885"/>
    </source>
</evidence>